<evidence type="ECO:0000256" key="1">
    <source>
        <dbReference type="SAM" id="Phobius"/>
    </source>
</evidence>
<dbReference type="EMBL" id="GIFC01001232">
    <property type="protein sequence ID" value="MXU83315.1"/>
    <property type="molecule type" value="Transcribed_RNA"/>
</dbReference>
<accession>A0A6B0U423</accession>
<dbReference type="AlphaFoldDB" id="A0A6B0U423"/>
<evidence type="ECO:0000313" key="2">
    <source>
        <dbReference type="EMBL" id="MXU83315.1"/>
    </source>
</evidence>
<protein>
    <submittedName>
        <fullName evidence="2">Putative secreted protein</fullName>
    </submittedName>
</protein>
<organism evidence="2">
    <name type="scientific">Ixodes ricinus</name>
    <name type="common">Common tick</name>
    <name type="synonym">Acarus ricinus</name>
    <dbReference type="NCBI Taxonomy" id="34613"/>
    <lineage>
        <taxon>Eukaryota</taxon>
        <taxon>Metazoa</taxon>
        <taxon>Ecdysozoa</taxon>
        <taxon>Arthropoda</taxon>
        <taxon>Chelicerata</taxon>
        <taxon>Arachnida</taxon>
        <taxon>Acari</taxon>
        <taxon>Parasitiformes</taxon>
        <taxon>Ixodida</taxon>
        <taxon>Ixodoidea</taxon>
        <taxon>Ixodidae</taxon>
        <taxon>Ixodinae</taxon>
        <taxon>Ixodes</taxon>
    </lineage>
</organism>
<reference evidence="2" key="1">
    <citation type="submission" date="2019-12" db="EMBL/GenBank/DDBJ databases">
        <title>An insight into the sialome of adult female Ixodes ricinus ticks feeding for 6 days.</title>
        <authorList>
            <person name="Perner J."/>
            <person name="Ribeiro J.M.C."/>
        </authorList>
    </citation>
    <scope>NUCLEOTIDE SEQUENCE</scope>
    <source>
        <strain evidence="2">Semi-engorged</strain>
        <tissue evidence="2">Salivary glands</tissue>
    </source>
</reference>
<feature type="transmembrane region" description="Helical" evidence="1">
    <location>
        <begin position="6"/>
        <end position="27"/>
    </location>
</feature>
<keyword evidence="1" id="KW-1133">Transmembrane helix</keyword>
<proteinExistence type="predicted"/>
<keyword evidence="1" id="KW-0472">Membrane</keyword>
<name>A0A6B0U423_IXORI</name>
<sequence>MLSHFPCIFSFFIYFLNFFLVSVRGSYLRRRARRSLQESCLLCRKEETLYMRCWRKQNKTKKSSVGLFLTPTMS</sequence>
<keyword evidence="1" id="KW-0812">Transmembrane</keyword>